<name>A0A8J5J8P6_9STRA</name>
<dbReference type="Proteomes" id="UP000709295">
    <property type="component" value="Unassembled WGS sequence"/>
</dbReference>
<dbReference type="GO" id="GO:0051693">
    <property type="term" value="P:actin filament capping"/>
    <property type="evidence" value="ECO:0007669"/>
    <property type="project" value="UniProtKB-KW"/>
</dbReference>
<keyword evidence="2" id="KW-0117">Actin capping</keyword>
<dbReference type="CDD" id="cd11293">
    <property type="entry name" value="gelsolin_S4_like"/>
    <property type="match status" value="1"/>
</dbReference>
<evidence type="ECO:0000256" key="5">
    <source>
        <dbReference type="SAM" id="MobiDB-lite"/>
    </source>
</evidence>
<dbReference type="CDD" id="cd11290">
    <property type="entry name" value="gelsolin_S1_like"/>
    <property type="match status" value="1"/>
</dbReference>
<organism evidence="7 8">
    <name type="scientific">Phytophthora aleatoria</name>
    <dbReference type="NCBI Taxonomy" id="2496075"/>
    <lineage>
        <taxon>Eukaryota</taxon>
        <taxon>Sar</taxon>
        <taxon>Stramenopiles</taxon>
        <taxon>Oomycota</taxon>
        <taxon>Peronosporomycetes</taxon>
        <taxon>Peronosporales</taxon>
        <taxon>Peronosporaceae</taxon>
        <taxon>Phytophthora</taxon>
    </lineage>
</organism>
<dbReference type="PANTHER" id="PTHR11977:SF51">
    <property type="entry name" value="PROTEIN FLIGHTLESS-1 HOMOLOG"/>
    <property type="match status" value="1"/>
</dbReference>
<evidence type="ECO:0000256" key="2">
    <source>
        <dbReference type="ARBA" id="ARBA00022467"/>
    </source>
</evidence>
<dbReference type="FunFam" id="3.40.20.10:FF:000001">
    <property type="entry name" value="Gelsolin"/>
    <property type="match status" value="1"/>
</dbReference>
<accession>A0A8J5J8P6</accession>
<dbReference type="PANTHER" id="PTHR11977">
    <property type="entry name" value="VILLIN"/>
    <property type="match status" value="1"/>
</dbReference>
<dbReference type="InterPro" id="IPR007122">
    <property type="entry name" value="Villin/Gelsolin"/>
</dbReference>
<sequence length="1074" mass="118496">MAESAFTEAGKKAGLVAWRIEDLKPVAVPAADQHMLYSGDSYIFLKTSEATTGLTWDIHFWLGKDTSTDESGVAAYKTVELDDALGGVPVQHRECQGHESPLFLSYFKTTGLQYLEGGVASGFNEVKRDEYVTRLYRIKGKRTVRVEQVPLQSSSLSVDDAYVLDAGLELYLYAGKDANRLEKSKALEFITKTREARGGRADVTFIDEDPENAVFWEALGGFESVTRSGETDEHHENAVKKNTTVLRVSGSTDDNLQVADVTPSSGVLTKDILKTEDVFIVDVGNEVFVWVGMTASESERKNALTVAVHYLKKEGRPSHTPITRVVEEGETPLFTAVFKAWTEPKVLEFGFQPSKGVAKMQDDKPVDVKALVTAASQSEEDIGVDPNGDGNHEVTVWRIEDLDKVEVPKEQYGHFYDGDSYIILHVVTPSSGKPSQVIYFWQGRSSTTDEKAASALLATFLDDSMHGTPVQVRVTQGKEPAHFRALFNGTMIVHAGGKASAFTNRDDEDSYDTDGVSLYQVKGTNEKNTLAVQVDEKTSSLTSGDCYVLVTPNKVYEWQGNGSSSAEREIASKIASILKKNRDAEVVEEGSESDEFWEFLGGKGEYAKTKSSFEAPHEPRLFQCSNAYGYFDAREIVNFGQDDLNTDDVFILDTYTTLYVWIGAGANEPERREAMALAQKYLAVAKSDGRGDGTPIVAVHCNSEPLMFTSNFLAWDDEFFTKNEFLDPYKTRLQKLKEEKEKNAPKDLPGTITSEDIREKEAPLSLKAAPASPKVAARAVPVLPTEVPVPKATPASPKAAPVSPKAAAPPAPVSAKATGSAGETFTHEQLRAGVEGIDITRKESYLSDAEFQTVMEMSKDEFEKLPKWKQQAKKKETKMVTVTLGPKLAPFTPSGDGVLDHALDLLALSSDDVLFDLGCGDARILVHAAEKTGARCIGVEYDGDLVKRARTRVEEHGMEELVEIRHGDALKVDLTLTTALFLYLVPQGIKMLLPKLEEARQLHVRIVTYVFSIPGWKPDDQRTYKGTKVRLVLADSAMDLFHVFTFYHLPVRFTCTILQLPNSDRYCIYTNTPS</sequence>
<keyword evidence="4" id="KW-0009">Actin-binding</keyword>
<feature type="region of interest" description="Disordered" evidence="5">
    <location>
        <begin position="788"/>
        <end position="824"/>
    </location>
</feature>
<dbReference type="InterPro" id="IPR003128">
    <property type="entry name" value="Villin_headpiece"/>
</dbReference>
<protein>
    <recommendedName>
        <fullName evidence="6">HP domain-containing protein</fullName>
    </recommendedName>
</protein>
<reference evidence="7" key="1">
    <citation type="submission" date="2021-01" db="EMBL/GenBank/DDBJ databases">
        <title>Phytophthora aleatoria, a newly-described species from Pinus radiata is distinct from Phytophthora cactorum isolates based on comparative genomics.</title>
        <authorList>
            <person name="Mcdougal R."/>
            <person name="Panda P."/>
            <person name="Williams N."/>
            <person name="Studholme D.J."/>
        </authorList>
    </citation>
    <scope>NUCLEOTIDE SEQUENCE</scope>
    <source>
        <strain evidence="7">NZFS 4037</strain>
    </source>
</reference>
<dbReference type="Pfam" id="PF00626">
    <property type="entry name" value="Gelsolin"/>
    <property type="match status" value="6"/>
</dbReference>
<dbReference type="InterPro" id="IPR007123">
    <property type="entry name" value="Gelsolin-like_dom"/>
</dbReference>
<evidence type="ECO:0000256" key="4">
    <source>
        <dbReference type="ARBA" id="ARBA00023203"/>
    </source>
</evidence>
<comment type="similarity">
    <text evidence="1">Belongs to the villin/gelsolin family.</text>
</comment>
<dbReference type="SMART" id="SM00262">
    <property type="entry name" value="GEL"/>
    <property type="match status" value="6"/>
</dbReference>
<dbReference type="CDD" id="cd11288">
    <property type="entry name" value="gelsolin_S5_like"/>
    <property type="match status" value="1"/>
</dbReference>
<evidence type="ECO:0000256" key="3">
    <source>
        <dbReference type="ARBA" id="ARBA00022737"/>
    </source>
</evidence>
<feature type="region of interest" description="Disordered" evidence="5">
    <location>
        <begin position="737"/>
        <end position="769"/>
    </location>
</feature>
<dbReference type="Pfam" id="PF02209">
    <property type="entry name" value="VHP"/>
    <property type="match status" value="1"/>
</dbReference>
<dbReference type="PROSITE" id="PS51089">
    <property type="entry name" value="HP"/>
    <property type="match status" value="1"/>
</dbReference>
<dbReference type="CDD" id="cd11291">
    <property type="entry name" value="gelsolin_S6_like"/>
    <property type="match status" value="1"/>
</dbReference>
<keyword evidence="3" id="KW-0677">Repeat</keyword>
<dbReference type="EMBL" id="JAENGY010000294">
    <property type="protein sequence ID" value="KAG6966759.1"/>
    <property type="molecule type" value="Genomic_DNA"/>
</dbReference>
<comment type="caution">
    <text evidence="7">The sequence shown here is derived from an EMBL/GenBank/DDBJ whole genome shotgun (WGS) entry which is preliminary data.</text>
</comment>
<gene>
    <name evidence="7" type="ORF">JG688_00006627</name>
</gene>
<feature type="domain" description="HP" evidence="6">
    <location>
        <begin position="819"/>
        <end position="880"/>
    </location>
</feature>
<dbReference type="GO" id="GO:0051015">
    <property type="term" value="F:actin filament binding"/>
    <property type="evidence" value="ECO:0007669"/>
    <property type="project" value="InterPro"/>
</dbReference>
<evidence type="ECO:0000313" key="8">
    <source>
        <dbReference type="Proteomes" id="UP000709295"/>
    </source>
</evidence>
<evidence type="ECO:0000313" key="7">
    <source>
        <dbReference type="EMBL" id="KAG6966759.1"/>
    </source>
</evidence>
<proteinExistence type="inferred from homology"/>
<dbReference type="GO" id="GO:0007010">
    <property type="term" value="P:cytoskeleton organization"/>
    <property type="evidence" value="ECO:0007669"/>
    <property type="project" value="InterPro"/>
</dbReference>
<dbReference type="Pfam" id="PF13649">
    <property type="entry name" value="Methyltransf_25"/>
    <property type="match status" value="1"/>
</dbReference>
<keyword evidence="8" id="KW-1185">Reference proteome</keyword>
<dbReference type="AlphaFoldDB" id="A0A8J5J8P6"/>
<dbReference type="FunFam" id="3.40.20.10:FF:000005">
    <property type="entry name" value="Gelsolin"/>
    <property type="match status" value="1"/>
</dbReference>
<evidence type="ECO:0000256" key="1">
    <source>
        <dbReference type="ARBA" id="ARBA00008418"/>
    </source>
</evidence>
<evidence type="ECO:0000259" key="6">
    <source>
        <dbReference type="PROSITE" id="PS51089"/>
    </source>
</evidence>
<feature type="compositionally biased region" description="Low complexity" evidence="5">
    <location>
        <begin position="788"/>
        <end position="806"/>
    </location>
</feature>
<dbReference type="SMART" id="SM00153">
    <property type="entry name" value="VHP"/>
    <property type="match status" value="1"/>
</dbReference>
<dbReference type="InterPro" id="IPR041698">
    <property type="entry name" value="Methyltransf_25"/>
</dbReference>
<dbReference type="CDD" id="cd02440">
    <property type="entry name" value="AdoMet_MTases"/>
    <property type="match status" value="1"/>
</dbReference>